<dbReference type="Pfam" id="PF00582">
    <property type="entry name" value="Usp"/>
    <property type="match status" value="1"/>
</dbReference>
<proteinExistence type="inferred from homology"/>
<reference evidence="3 4" key="1">
    <citation type="submission" date="2019-04" db="EMBL/GenBank/DDBJ databases">
        <authorList>
            <person name="Li M."/>
            <person name="Gao C."/>
        </authorList>
    </citation>
    <scope>NUCLEOTIDE SEQUENCE [LARGE SCALE GENOMIC DNA]</scope>
    <source>
        <strain evidence="3 4">BGMRC 2031</strain>
    </source>
</reference>
<evidence type="ECO:0000313" key="3">
    <source>
        <dbReference type="EMBL" id="TKI07194.1"/>
    </source>
</evidence>
<dbReference type="InterPro" id="IPR006016">
    <property type="entry name" value="UspA"/>
</dbReference>
<dbReference type="CDD" id="cd00293">
    <property type="entry name" value="USP-like"/>
    <property type="match status" value="1"/>
</dbReference>
<dbReference type="Gene3D" id="3.40.50.12370">
    <property type="match status" value="1"/>
</dbReference>
<evidence type="ECO:0000259" key="2">
    <source>
        <dbReference type="Pfam" id="PF00582"/>
    </source>
</evidence>
<dbReference type="Proteomes" id="UP000305202">
    <property type="component" value="Unassembled WGS sequence"/>
</dbReference>
<comment type="caution">
    <text evidence="3">The sequence shown here is derived from an EMBL/GenBank/DDBJ whole genome shotgun (WGS) entry which is preliminary data.</text>
</comment>
<dbReference type="InterPro" id="IPR006015">
    <property type="entry name" value="Universal_stress_UspA"/>
</dbReference>
<organism evidence="3 4">
    <name type="scientific">Martelella alba</name>
    <dbReference type="NCBI Taxonomy" id="2590451"/>
    <lineage>
        <taxon>Bacteria</taxon>
        <taxon>Pseudomonadati</taxon>
        <taxon>Pseudomonadota</taxon>
        <taxon>Alphaproteobacteria</taxon>
        <taxon>Hyphomicrobiales</taxon>
        <taxon>Aurantimonadaceae</taxon>
        <taxon>Martelella</taxon>
    </lineage>
</organism>
<accession>A0ABY2SMS6</accession>
<dbReference type="EMBL" id="SZPQ01000006">
    <property type="protein sequence ID" value="TKI07194.1"/>
    <property type="molecule type" value="Genomic_DNA"/>
</dbReference>
<feature type="domain" description="UspA" evidence="2">
    <location>
        <begin position="34"/>
        <end position="170"/>
    </location>
</feature>
<protein>
    <submittedName>
        <fullName evidence="3">Universal stress protein</fullName>
    </submittedName>
</protein>
<evidence type="ECO:0000313" key="4">
    <source>
        <dbReference type="Proteomes" id="UP000305202"/>
    </source>
</evidence>
<name>A0ABY2SMS6_9HYPH</name>
<keyword evidence="4" id="KW-1185">Reference proteome</keyword>
<gene>
    <name evidence="3" type="ORF">FCN80_07135</name>
</gene>
<dbReference type="PANTHER" id="PTHR46268:SF6">
    <property type="entry name" value="UNIVERSAL STRESS PROTEIN UP12"/>
    <property type="match status" value="1"/>
</dbReference>
<dbReference type="PRINTS" id="PR01438">
    <property type="entry name" value="UNVRSLSTRESS"/>
</dbReference>
<evidence type="ECO:0000256" key="1">
    <source>
        <dbReference type="ARBA" id="ARBA00008791"/>
    </source>
</evidence>
<sequence>MLKRDPPVSRSNIGAWETKPSIGRIPEGAAMAEVKNVLIAYDDSDCAKKALDFACDFVRRYGARLHIVSVCQLPQFGSGTATEMIIKNAKEIYGAIFAGMDGDPAYQDIDIVKEMEVGNPAVMILHYAENHKIDHIIVGHRGFSHIERWLMGSVARQVIDNAECPVTVIREPSYSH</sequence>
<comment type="similarity">
    <text evidence="1">Belongs to the universal stress protein A family.</text>
</comment>
<dbReference type="PANTHER" id="PTHR46268">
    <property type="entry name" value="STRESS RESPONSE PROTEIN NHAX"/>
    <property type="match status" value="1"/>
</dbReference>
<dbReference type="SUPFAM" id="SSF52402">
    <property type="entry name" value="Adenine nucleotide alpha hydrolases-like"/>
    <property type="match status" value="1"/>
</dbReference>